<dbReference type="PROSITE" id="PS01359">
    <property type="entry name" value="ZF_PHD_1"/>
    <property type="match status" value="1"/>
</dbReference>
<dbReference type="InterPro" id="IPR019786">
    <property type="entry name" value="Zinc_finger_PHD-type_CS"/>
</dbReference>
<evidence type="ECO:0000256" key="3">
    <source>
        <dbReference type="ARBA" id="ARBA00022771"/>
    </source>
</evidence>
<feature type="compositionally biased region" description="Basic and acidic residues" evidence="8">
    <location>
        <begin position="661"/>
        <end position="671"/>
    </location>
</feature>
<dbReference type="InterPro" id="IPR001965">
    <property type="entry name" value="Znf_PHD"/>
</dbReference>
<keyword evidence="5" id="KW-0539">Nucleus</keyword>
<feature type="region of interest" description="Disordered" evidence="8">
    <location>
        <begin position="445"/>
        <end position="501"/>
    </location>
</feature>
<comment type="caution">
    <text evidence="10">The sequence shown here is derived from an EMBL/GenBank/DDBJ whole genome shotgun (WGS) entry which is preliminary data.</text>
</comment>
<keyword evidence="2" id="KW-0479">Metal-binding</keyword>
<feature type="compositionally biased region" description="Basic residues" evidence="8">
    <location>
        <begin position="774"/>
        <end position="786"/>
    </location>
</feature>
<keyword evidence="7" id="KW-0175">Coiled coil</keyword>
<feature type="compositionally biased region" description="Low complexity" evidence="8">
    <location>
        <begin position="687"/>
        <end position="697"/>
    </location>
</feature>
<feature type="region of interest" description="Disordered" evidence="8">
    <location>
        <begin position="625"/>
        <end position="897"/>
    </location>
</feature>
<dbReference type="GO" id="GO:0048188">
    <property type="term" value="C:Set1C/COMPASS complex"/>
    <property type="evidence" value="ECO:0007669"/>
    <property type="project" value="InterPro"/>
</dbReference>
<proteinExistence type="predicted"/>
<feature type="compositionally biased region" description="Low complexity" evidence="8">
    <location>
        <begin position="821"/>
        <end position="837"/>
    </location>
</feature>
<feature type="region of interest" description="Disordered" evidence="8">
    <location>
        <begin position="413"/>
        <end position="432"/>
    </location>
</feature>
<feature type="compositionally biased region" description="Polar residues" evidence="8">
    <location>
        <begin position="1228"/>
        <end position="1238"/>
    </location>
</feature>
<dbReference type="InterPro" id="IPR011011">
    <property type="entry name" value="Znf_FYVE_PHD"/>
</dbReference>
<organism evidence="10 11">
    <name type="scientific">Rhodocollybia butyracea</name>
    <dbReference type="NCBI Taxonomy" id="206335"/>
    <lineage>
        <taxon>Eukaryota</taxon>
        <taxon>Fungi</taxon>
        <taxon>Dikarya</taxon>
        <taxon>Basidiomycota</taxon>
        <taxon>Agaricomycotina</taxon>
        <taxon>Agaricomycetes</taxon>
        <taxon>Agaricomycetidae</taxon>
        <taxon>Agaricales</taxon>
        <taxon>Marasmiineae</taxon>
        <taxon>Omphalotaceae</taxon>
        <taxon>Rhodocollybia</taxon>
    </lineage>
</organism>
<feature type="region of interest" description="Disordered" evidence="8">
    <location>
        <begin position="117"/>
        <end position="338"/>
    </location>
</feature>
<feature type="compositionally biased region" description="Basic and acidic residues" evidence="8">
    <location>
        <begin position="159"/>
        <end position="212"/>
    </location>
</feature>
<dbReference type="PANTHER" id="PTHR46174">
    <property type="entry name" value="CXXC-TYPE ZINC FINGER PROTEIN 1"/>
    <property type="match status" value="1"/>
</dbReference>
<dbReference type="AlphaFoldDB" id="A0A9P5PW43"/>
<feature type="region of interest" description="Disordered" evidence="8">
    <location>
        <begin position="533"/>
        <end position="558"/>
    </location>
</feature>
<dbReference type="EMBL" id="JADNRY010000054">
    <property type="protein sequence ID" value="KAF9069065.1"/>
    <property type="molecule type" value="Genomic_DNA"/>
</dbReference>
<feature type="coiled-coil region" evidence="7">
    <location>
        <begin position="1174"/>
        <end position="1208"/>
    </location>
</feature>
<feature type="region of interest" description="Disordered" evidence="8">
    <location>
        <begin position="1211"/>
        <end position="1267"/>
    </location>
</feature>
<feature type="compositionally biased region" description="Basic and acidic residues" evidence="8">
    <location>
        <begin position="230"/>
        <end position="245"/>
    </location>
</feature>
<dbReference type="InterPro" id="IPR037869">
    <property type="entry name" value="Spp1/CFP1"/>
</dbReference>
<comment type="subcellular location">
    <subcellularLocation>
        <location evidence="1">Nucleus</location>
    </subcellularLocation>
</comment>
<feature type="compositionally biased region" description="Polar residues" evidence="8">
    <location>
        <begin position="326"/>
        <end position="337"/>
    </location>
</feature>
<evidence type="ECO:0000313" key="10">
    <source>
        <dbReference type="EMBL" id="KAF9069065.1"/>
    </source>
</evidence>
<keyword evidence="3 6" id="KW-0863">Zinc-finger</keyword>
<dbReference type="PANTHER" id="PTHR46174:SF1">
    <property type="entry name" value="CXXC-TYPE ZINC FINGER PROTEIN 1"/>
    <property type="match status" value="1"/>
</dbReference>
<gene>
    <name evidence="10" type="ORF">BDP27DRAFT_1325955</name>
</gene>
<evidence type="ECO:0000256" key="1">
    <source>
        <dbReference type="ARBA" id="ARBA00004123"/>
    </source>
</evidence>
<evidence type="ECO:0000256" key="5">
    <source>
        <dbReference type="ARBA" id="ARBA00023242"/>
    </source>
</evidence>
<feature type="compositionally biased region" description="Basic and acidic residues" evidence="8">
    <location>
        <begin position="303"/>
        <end position="313"/>
    </location>
</feature>
<evidence type="ECO:0000259" key="9">
    <source>
        <dbReference type="PROSITE" id="PS50016"/>
    </source>
</evidence>
<feature type="compositionally biased region" description="Basic and acidic residues" evidence="8">
    <location>
        <begin position="445"/>
        <end position="465"/>
    </location>
</feature>
<feature type="region of interest" description="Disordered" evidence="8">
    <location>
        <begin position="1"/>
        <end position="22"/>
    </location>
</feature>
<dbReference type="GO" id="GO:0008270">
    <property type="term" value="F:zinc ion binding"/>
    <property type="evidence" value="ECO:0007669"/>
    <property type="project" value="UniProtKB-KW"/>
</dbReference>
<evidence type="ECO:0000256" key="6">
    <source>
        <dbReference type="PROSITE-ProRule" id="PRU00146"/>
    </source>
</evidence>
<evidence type="ECO:0000313" key="11">
    <source>
        <dbReference type="Proteomes" id="UP000772434"/>
    </source>
</evidence>
<feature type="compositionally biased region" description="Basic and acidic residues" evidence="8">
    <location>
        <begin position="267"/>
        <end position="279"/>
    </location>
</feature>
<feature type="region of interest" description="Disordered" evidence="8">
    <location>
        <begin position="344"/>
        <end position="363"/>
    </location>
</feature>
<keyword evidence="11" id="KW-1185">Reference proteome</keyword>
<dbReference type="SUPFAM" id="SSF57903">
    <property type="entry name" value="FYVE/PHD zinc finger"/>
    <property type="match status" value="1"/>
</dbReference>
<accession>A0A9P5PW43</accession>
<dbReference type="Pfam" id="PF00628">
    <property type="entry name" value="PHD"/>
    <property type="match status" value="1"/>
</dbReference>
<dbReference type="Gene3D" id="3.30.40.10">
    <property type="entry name" value="Zinc/RING finger domain, C3HC4 (zinc finger)"/>
    <property type="match status" value="1"/>
</dbReference>
<dbReference type="InterPro" id="IPR019787">
    <property type="entry name" value="Znf_PHD-finger"/>
</dbReference>
<sequence length="1267" mass="140873">MSRRLAISSLLCDDEGSDDKPEPQYEEVILAPHLKKSSPQRVDTASAAQPVASSNNKFGLDALVHAASAAAAAERIPAVWPVEDPYSHTTNSTFYPPQHLQRHQQQLEQRHVHREQILGYNENSSRTGRKSDPLPGLRGIQSPTMPTSLSTPGIGQHSRFTEADEHLSKKRRFSDAQHDEQYARTQPYERLRQQDDTDRNRRMDDEHRRQQESRSSISLLTSPSPVSRRTGYDPVHENTGPRHWDQPSYGQRTYREVIEPDPEMQAEDERRARSGHREPSAYPASSPYREPHFATLSPNISQERPRSRSDAHAHHQYTYPRESRHVSPTSAASTKSPHFQHDVIHESDNHGSHHPHPQLRDPYHVVPQHSARDASHPQTPHQPLAQQYRMISPVGRRSPPGSQAGRAIAAKKVEQEHQMPTMESVLSGRSAEDVRVKREPAVAVVESDKETKKKERRVSRTKERSPSVFTLASDPEPRSTVKPELSASLPLPLSPPSQMPSAPRQIIPPLTTAQTQEDPHEWLLELYADEDRPKVKRPNSSSSVSGAVMPSTRSDLGRHSATMSAALSSPVKRDVTHIDKDGDDAMMALEQELDAELAGVATKAQQYKSDVMDVDVDQAVAELVDETIGTDGGTPALSGRQMDDDGESEVDMLNGEDGGDQDERRDDKAMDVDVEDELLSLLDDRPNSCMPSPNSNPLESKGPTVKPQATLKLQNEEAGSRPSSPITTSTLWPSGAAGVRQSSAKPSEKDDRESMPPPSAPMVKPEVTTTAPQPKKRAKPGPKPRPRNPDGSIVGAPPPKPRGKPGPKPKPRDEFGNIIRTPSTSATPAAVSTTSKSGRATSSSTPVPPPQLARAASGSHGAAGGSSSGARSRSTSAHPAGSVGPDGDENVKEEKAEEKPEDDKLYCLCKTKYDEDKPMIACDSCDEWYHMKCVEIPEHMGDLVDQFFCSPCVAKNPTIQLKTTYKTRCLLGLDFPDPDSPKACHKPARSFSKYCSDECGVKNLRKRIDTFTKKGGKKEDLWESVKTASKREGLVRVIEPAPAMKVDVGDCDPLKPIIREIKPLKSKQEREIERLNGLLADIEKVRDELRRGMDIILSREKLLQLARERGESLSQCGWDQRLCFSDDDWEAYGEGVLESYNEHDDTENNTEEAEWWCPNEQDCERHDGWQSLRFKDVDKEKEKKEEALDKLTSREREIRKRIDRIEESEVGPLLESAPRRNAGGKGNKLTNGNSTKTKVNGEARRRARNERHPQDVSSMAYCEDPSR</sequence>
<keyword evidence="4" id="KW-0862">Zinc</keyword>
<dbReference type="SMART" id="SM00249">
    <property type="entry name" value="PHD"/>
    <property type="match status" value="1"/>
</dbReference>
<dbReference type="Proteomes" id="UP000772434">
    <property type="component" value="Unassembled WGS sequence"/>
</dbReference>
<feature type="compositionally biased region" description="Low complexity" evidence="8">
    <location>
        <begin position="213"/>
        <end position="227"/>
    </location>
</feature>
<dbReference type="OrthoDB" id="436852at2759"/>
<protein>
    <recommendedName>
        <fullName evidence="9">PHD-type domain-containing protein</fullName>
    </recommendedName>
</protein>
<feature type="compositionally biased region" description="Polar residues" evidence="8">
    <location>
        <begin position="721"/>
        <end position="732"/>
    </location>
</feature>
<dbReference type="GO" id="GO:0045893">
    <property type="term" value="P:positive regulation of DNA-templated transcription"/>
    <property type="evidence" value="ECO:0007669"/>
    <property type="project" value="TreeGrafter"/>
</dbReference>
<feature type="domain" description="PHD-type" evidence="9">
    <location>
        <begin position="904"/>
        <end position="955"/>
    </location>
</feature>
<feature type="compositionally biased region" description="Basic and acidic residues" evidence="8">
    <location>
        <begin position="1239"/>
        <end position="1254"/>
    </location>
</feature>
<dbReference type="PROSITE" id="PS50016">
    <property type="entry name" value="ZF_PHD_2"/>
    <property type="match status" value="1"/>
</dbReference>
<name>A0A9P5PW43_9AGAR</name>
<evidence type="ECO:0000256" key="8">
    <source>
        <dbReference type="SAM" id="MobiDB-lite"/>
    </source>
</evidence>
<evidence type="ECO:0000256" key="4">
    <source>
        <dbReference type="ARBA" id="ARBA00022833"/>
    </source>
</evidence>
<feature type="compositionally biased region" description="Low complexity" evidence="8">
    <location>
        <begin position="868"/>
        <end position="877"/>
    </location>
</feature>
<evidence type="ECO:0000256" key="2">
    <source>
        <dbReference type="ARBA" id="ARBA00022723"/>
    </source>
</evidence>
<feature type="coiled-coil region" evidence="7">
    <location>
        <begin position="1065"/>
        <end position="1092"/>
    </location>
</feature>
<evidence type="ECO:0000256" key="7">
    <source>
        <dbReference type="SAM" id="Coils"/>
    </source>
</evidence>
<reference evidence="10" key="1">
    <citation type="submission" date="2020-11" db="EMBL/GenBank/DDBJ databases">
        <authorList>
            <consortium name="DOE Joint Genome Institute"/>
            <person name="Ahrendt S."/>
            <person name="Riley R."/>
            <person name="Andreopoulos W."/>
            <person name="Labutti K."/>
            <person name="Pangilinan J."/>
            <person name="Ruiz-Duenas F.J."/>
            <person name="Barrasa J.M."/>
            <person name="Sanchez-Garcia M."/>
            <person name="Camarero S."/>
            <person name="Miyauchi S."/>
            <person name="Serrano A."/>
            <person name="Linde D."/>
            <person name="Babiker R."/>
            <person name="Drula E."/>
            <person name="Ayuso-Fernandez I."/>
            <person name="Pacheco R."/>
            <person name="Padilla G."/>
            <person name="Ferreira P."/>
            <person name="Barriuso J."/>
            <person name="Kellner H."/>
            <person name="Castanera R."/>
            <person name="Alfaro M."/>
            <person name="Ramirez L."/>
            <person name="Pisabarro A.G."/>
            <person name="Kuo A."/>
            <person name="Tritt A."/>
            <person name="Lipzen A."/>
            <person name="He G."/>
            <person name="Yan M."/>
            <person name="Ng V."/>
            <person name="Cullen D."/>
            <person name="Martin F."/>
            <person name="Rosso M.-N."/>
            <person name="Henrissat B."/>
            <person name="Hibbett D."/>
            <person name="Martinez A.T."/>
            <person name="Grigoriev I.V."/>
        </authorList>
    </citation>
    <scope>NUCLEOTIDE SEQUENCE</scope>
    <source>
        <strain evidence="10">AH 40177</strain>
    </source>
</reference>
<dbReference type="InterPro" id="IPR013083">
    <property type="entry name" value="Znf_RING/FYVE/PHD"/>
</dbReference>
<feature type="compositionally biased region" description="Polar residues" evidence="8">
    <location>
        <begin position="141"/>
        <end position="153"/>
    </location>
</feature>